<keyword evidence="1" id="KW-0677">Repeat</keyword>
<dbReference type="SMART" id="SM00248">
    <property type="entry name" value="ANK"/>
    <property type="match status" value="5"/>
</dbReference>
<dbReference type="Gene3D" id="1.25.40.20">
    <property type="entry name" value="Ankyrin repeat-containing domain"/>
    <property type="match status" value="2"/>
</dbReference>
<sequence length="519" mass="59098">MLNYIARQETLCDAVENNDEAKVIQLLKQGQGCRPNSQNKLTCLHIACQRGYQKIARHLLDHGFNIHALTKEYKTPLHESVCRGQVAVARELLRRGASTESKDIRSSTPLFVAAQNCEKQMVKLLLEFNASVEAKNALGQSPLHVARTASIIKILASKGLDIDIKGDHGCTPLHCASRDFDVELIKTLLDLGADPTVKNKDGNTPRDLAEPQIWQEDKTALDLLREAEKRFDQNPASNSKDYKNMAGNSEDVPVVNQFIVADMSKDSKKSAEKKLETPGVSGNQTQKETSRKDQNARPECNNANSTTQSATYQLEKTIKDRCLGDISDKELGRIAGVLDKKQAKQLRRMVPKASTHRIEEDEKGNCRNQYFQLLKVVQSRNRKMYFADFKKRIKLTRSSLRQMSHQERICMEIEIEKFQLTKIKITNLRLTTVLSMVVSKHYYMLGIELGLASETMNEIHELTEELLSERCHQTLRKAKERFPRKTCADIVRAIANLEHDYHRAMELLVQSKHYPIRYQ</sequence>
<dbReference type="PANTHER" id="PTHR24193">
    <property type="entry name" value="ANKYRIN REPEAT PROTEIN"/>
    <property type="match status" value="1"/>
</dbReference>
<feature type="repeat" description="ANK" evidence="3">
    <location>
        <begin position="105"/>
        <end position="137"/>
    </location>
</feature>
<evidence type="ECO:0000256" key="4">
    <source>
        <dbReference type="SAM" id="MobiDB-lite"/>
    </source>
</evidence>
<organism evidence="5 6">
    <name type="scientific">Mizuhopecten yessoensis</name>
    <name type="common">Japanese scallop</name>
    <name type="synonym">Patinopecten yessoensis</name>
    <dbReference type="NCBI Taxonomy" id="6573"/>
    <lineage>
        <taxon>Eukaryota</taxon>
        <taxon>Metazoa</taxon>
        <taxon>Spiralia</taxon>
        <taxon>Lophotrochozoa</taxon>
        <taxon>Mollusca</taxon>
        <taxon>Bivalvia</taxon>
        <taxon>Autobranchia</taxon>
        <taxon>Pteriomorphia</taxon>
        <taxon>Pectinida</taxon>
        <taxon>Pectinoidea</taxon>
        <taxon>Pectinidae</taxon>
        <taxon>Mizuhopecten</taxon>
    </lineage>
</organism>
<dbReference type="InterPro" id="IPR036770">
    <property type="entry name" value="Ankyrin_rpt-contain_sf"/>
</dbReference>
<evidence type="ECO:0000256" key="2">
    <source>
        <dbReference type="ARBA" id="ARBA00023043"/>
    </source>
</evidence>
<gene>
    <name evidence="5" type="ORF">KP79_PYT14558</name>
</gene>
<dbReference type="InterPro" id="IPR050663">
    <property type="entry name" value="Ankyrin-SOCS_Box"/>
</dbReference>
<feature type="region of interest" description="Disordered" evidence="4">
    <location>
        <begin position="269"/>
        <end position="308"/>
    </location>
</feature>
<reference evidence="5 6" key="1">
    <citation type="journal article" date="2017" name="Nat. Ecol. Evol.">
        <title>Scallop genome provides insights into evolution of bilaterian karyotype and development.</title>
        <authorList>
            <person name="Wang S."/>
            <person name="Zhang J."/>
            <person name="Jiao W."/>
            <person name="Li J."/>
            <person name="Xun X."/>
            <person name="Sun Y."/>
            <person name="Guo X."/>
            <person name="Huan P."/>
            <person name="Dong B."/>
            <person name="Zhang L."/>
            <person name="Hu X."/>
            <person name="Sun X."/>
            <person name="Wang J."/>
            <person name="Zhao C."/>
            <person name="Wang Y."/>
            <person name="Wang D."/>
            <person name="Huang X."/>
            <person name="Wang R."/>
            <person name="Lv J."/>
            <person name="Li Y."/>
            <person name="Zhang Z."/>
            <person name="Liu B."/>
            <person name="Lu W."/>
            <person name="Hui Y."/>
            <person name="Liang J."/>
            <person name="Zhou Z."/>
            <person name="Hou R."/>
            <person name="Li X."/>
            <person name="Liu Y."/>
            <person name="Li H."/>
            <person name="Ning X."/>
            <person name="Lin Y."/>
            <person name="Zhao L."/>
            <person name="Xing Q."/>
            <person name="Dou J."/>
            <person name="Li Y."/>
            <person name="Mao J."/>
            <person name="Guo H."/>
            <person name="Dou H."/>
            <person name="Li T."/>
            <person name="Mu C."/>
            <person name="Jiang W."/>
            <person name="Fu Q."/>
            <person name="Fu X."/>
            <person name="Miao Y."/>
            <person name="Liu J."/>
            <person name="Yu Q."/>
            <person name="Li R."/>
            <person name="Liao H."/>
            <person name="Li X."/>
            <person name="Kong Y."/>
            <person name="Jiang Z."/>
            <person name="Chourrout D."/>
            <person name="Li R."/>
            <person name="Bao Z."/>
        </authorList>
    </citation>
    <scope>NUCLEOTIDE SEQUENCE [LARGE SCALE GENOMIC DNA]</scope>
    <source>
        <strain evidence="5 6">PY_sf001</strain>
    </source>
</reference>
<dbReference type="STRING" id="6573.A0A210Q8L3"/>
<name>A0A210Q8L3_MIZYE</name>
<dbReference type="PANTHER" id="PTHR24193:SF121">
    <property type="entry name" value="ADA2A-CONTAINING COMPLEX COMPONENT 3, ISOFORM D"/>
    <property type="match status" value="1"/>
</dbReference>
<dbReference type="Proteomes" id="UP000242188">
    <property type="component" value="Unassembled WGS sequence"/>
</dbReference>
<feature type="repeat" description="ANK" evidence="3">
    <location>
        <begin position="72"/>
        <end position="104"/>
    </location>
</feature>
<dbReference type="GO" id="GO:0000976">
    <property type="term" value="F:transcription cis-regulatory region binding"/>
    <property type="evidence" value="ECO:0007669"/>
    <property type="project" value="TreeGrafter"/>
</dbReference>
<feature type="region of interest" description="Disordered" evidence="4">
    <location>
        <begin position="229"/>
        <end position="248"/>
    </location>
</feature>
<protein>
    <submittedName>
        <fullName evidence="5">Ankyrin-3</fullName>
    </submittedName>
</protein>
<dbReference type="PROSITE" id="PS50088">
    <property type="entry name" value="ANK_REPEAT"/>
    <property type="match status" value="4"/>
</dbReference>
<dbReference type="AlphaFoldDB" id="A0A210Q8L3"/>
<evidence type="ECO:0000313" key="5">
    <source>
        <dbReference type="EMBL" id="OWF45090.1"/>
    </source>
</evidence>
<dbReference type="PROSITE" id="PS50297">
    <property type="entry name" value="ANK_REP_REGION"/>
    <property type="match status" value="4"/>
</dbReference>
<keyword evidence="2 3" id="KW-0040">ANK repeat</keyword>
<feature type="repeat" description="ANK" evidence="3">
    <location>
        <begin position="168"/>
        <end position="200"/>
    </location>
</feature>
<dbReference type="GO" id="GO:0045944">
    <property type="term" value="P:positive regulation of transcription by RNA polymerase II"/>
    <property type="evidence" value="ECO:0007669"/>
    <property type="project" value="TreeGrafter"/>
</dbReference>
<proteinExistence type="predicted"/>
<feature type="repeat" description="ANK" evidence="3">
    <location>
        <begin position="39"/>
        <end position="71"/>
    </location>
</feature>
<evidence type="ECO:0000256" key="1">
    <source>
        <dbReference type="ARBA" id="ARBA00022737"/>
    </source>
</evidence>
<dbReference type="EMBL" id="NEDP02004580">
    <property type="protein sequence ID" value="OWF45090.1"/>
    <property type="molecule type" value="Genomic_DNA"/>
</dbReference>
<comment type="caution">
    <text evidence="5">The sequence shown here is derived from an EMBL/GenBank/DDBJ whole genome shotgun (WGS) entry which is preliminary data.</text>
</comment>
<dbReference type="InterPro" id="IPR002110">
    <property type="entry name" value="Ankyrin_rpt"/>
</dbReference>
<keyword evidence="6" id="KW-1185">Reference proteome</keyword>
<dbReference type="SUPFAM" id="SSF48403">
    <property type="entry name" value="Ankyrin repeat"/>
    <property type="match status" value="1"/>
</dbReference>
<dbReference type="Pfam" id="PF12796">
    <property type="entry name" value="Ank_2"/>
    <property type="match status" value="2"/>
</dbReference>
<evidence type="ECO:0000256" key="3">
    <source>
        <dbReference type="PROSITE-ProRule" id="PRU00023"/>
    </source>
</evidence>
<dbReference type="GO" id="GO:0005634">
    <property type="term" value="C:nucleus"/>
    <property type="evidence" value="ECO:0007669"/>
    <property type="project" value="TreeGrafter"/>
</dbReference>
<accession>A0A210Q8L3</accession>
<dbReference type="OrthoDB" id="539213at2759"/>
<evidence type="ECO:0000313" key="6">
    <source>
        <dbReference type="Proteomes" id="UP000242188"/>
    </source>
</evidence>